<keyword evidence="5" id="KW-0864">Zinc transport</keyword>
<dbReference type="EMBL" id="FOUI01000010">
    <property type="protein sequence ID" value="SFM64032.1"/>
    <property type="molecule type" value="Genomic_DNA"/>
</dbReference>
<evidence type="ECO:0000313" key="8">
    <source>
        <dbReference type="Proteomes" id="UP000243629"/>
    </source>
</evidence>
<dbReference type="STRING" id="1720063.SAMN05216217_11045"/>
<dbReference type="GO" id="GO:0046872">
    <property type="term" value="F:metal ion binding"/>
    <property type="evidence" value="ECO:0007669"/>
    <property type="project" value="InterPro"/>
</dbReference>
<dbReference type="Proteomes" id="UP000243629">
    <property type="component" value="Unassembled WGS sequence"/>
</dbReference>
<organism evidence="7 8">
    <name type="scientific">Halopseudomonas yangmingensis</name>
    <dbReference type="NCBI Taxonomy" id="1720063"/>
    <lineage>
        <taxon>Bacteria</taxon>
        <taxon>Pseudomonadati</taxon>
        <taxon>Pseudomonadota</taxon>
        <taxon>Gammaproteobacteria</taxon>
        <taxon>Pseudomonadales</taxon>
        <taxon>Pseudomonadaceae</taxon>
        <taxon>Halopseudomonas</taxon>
    </lineage>
</organism>
<dbReference type="InterPro" id="IPR006127">
    <property type="entry name" value="ZnuA-like"/>
</dbReference>
<keyword evidence="4 6" id="KW-0732">Signal</keyword>
<dbReference type="AlphaFoldDB" id="A0A1I4SHX0"/>
<dbReference type="Pfam" id="PF01297">
    <property type="entry name" value="ZnuA"/>
    <property type="match status" value="1"/>
</dbReference>
<dbReference type="InterPro" id="IPR050492">
    <property type="entry name" value="Bact_metal-bind_prot9"/>
</dbReference>
<dbReference type="PANTHER" id="PTHR42953:SF3">
    <property type="entry name" value="HIGH-AFFINITY ZINC UPTAKE SYSTEM PROTEIN ZNUA"/>
    <property type="match status" value="1"/>
</dbReference>
<proteinExistence type="inferred from homology"/>
<comment type="similarity">
    <text evidence="1">Belongs to the bacterial solute-binding protein 9 family.</text>
</comment>
<evidence type="ECO:0000256" key="1">
    <source>
        <dbReference type="ARBA" id="ARBA00011028"/>
    </source>
</evidence>
<sequence length="306" mass="34111">MRARLLPALLGSLLLLLSQPVLASQVLTSIKPLQLIAAAILDDIEEPAVLLPPGSSPHHHALRPSERRTLQQATRVYWVGGSLELFLESLLSRHAGAQALIDLPGVQLRTALQSLNFQQEEAHGHAHHKHDHGLNDPHLWLSPDNARVIARWMAEDLQGIYPDQQQQLQANLQAFLLRLDAEEVRLHQRLQGLGDKPWFVFHDGYGYFEDHFNVHPNGIFSLSDEVQPGARHVNLLRQRLQQAGSSCVFSEPQFNPRLIDSLSKGLDVRRGELDPLGVDIAVDAEGYLRLLGRIGDSLADCLQTLP</sequence>
<evidence type="ECO:0000256" key="6">
    <source>
        <dbReference type="SAM" id="SignalP"/>
    </source>
</evidence>
<dbReference type="SUPFAM" id="SSF53807">
    <property type="entry name" value="Helical backbone' metal receptor"/>
    <property type="match status" value="1"/>
</dbReference>
<keyword evidence="5" id="KW-0406">Ion transport</keyword>
<dbReference type="PANTHER" id="PTHR42953">
    <property type="entry name" value="HIGH-AFFINITY ZINC UPTAKE SYSTEM PROTEIN ZNUA-RELATED"/>
    <property type="match status" value="1"/>
</dbReference>
<evidence type="ECO:0000256" key="5">
    <source>
        <dbReference type="ARBA" id="ARBA00022906"/>
    </source>
</evidence>
<evidence type="ECO:0000256" key="3">
    <source>
        <dbReference type="ARBA" id="ARBA00022448"/>
    </source>
</evidence>
<keyword evidence="3" id="KW-0813">Transport</keyword>
<evidence type="ECO:0000256" key="2">
    <source>
        <dbReference type="ARBA" id="ARBA00015915"/>
    </source>
</evidence>
<protein>
    <recommendedName>
        <fullName evidence="2">High-affinity zinc uptake system protein ZnuA</fullName>
    </recommendedName>
</protein>
<feature type="signal peptide" evidence="6">
    <location>
        <begin position="1"/>
        <end position="23"/>
    </location>
</feature>
<keyword evidence="8" id="KW-1185">Reference proteome</keyword>
<gene>
    <name evidence="7" type="ORF">SAMN05216217_11045</name>
</gene>
<keyword evidence="5" id="KW-0862">Zinc</keyword>
<accession>A0A1I4SHX0</accession>
<evidence type="ECO:0000256" key="4">
    <source>
        <dbReference type="ARBA" id="ARBA00022729"/>
    </source>
</evidence>
<evidence type="ECO:0000313" key="7">
    <source>
        <dbReference type="EMBL" id="SFM64032.1"/>
    </source>
</evidence>
<dbReference type="GO" id="GO:0006829">
    <property type="term" value="P:zinc ion transport"/>
    <property type="evidence" value="ECO:0007669"/>
    <property type="project" value="UniProtKB-KW"/>
</dbReference>
<reference evidence="8" key="1">
    <citation type="submission" date="2016-10" db="EMBL/GenBank/DDBJ databases">
        <authorList>
            <person name="Varghese N."/>
            <person name="Submissions S."/>
        </authorList>
    </citation>
    <scope>NUCLEOTIDE SEQUENCE [LARGE SCALE GENOMIC DNA]</scope>
    <source>
        <strain evidence="8">DSM 24213</strain>
    </source>
</reference>
<dbReference type="Gene3D" id="3.40.50.1980">
    <property type="entry name" value="Nitrogenase molybdenum iron protein domain"/>
    <property type="match status" value="2"/>
</dbReference>
<feature type="chain" id="PRO_5017337873" description="High-affinity zinc uptake system protein ZnuA" evidence="6">
    <location>
        <begin position="24"/>
        <end position="306"/>
    </location>
</feature>
<name>A0A1I4SHX0_9GAMM</name>